<evidence type="ECO:0000313" key="2">
    <source>
        <dbReference type="EMBL" id="KAH0888127.1"/>
    </source>
</evidence>
<dbReference type="Proteomes" id="UP000824890">
    <property type="component" value="Unassembled WGS sequence"/>
</dbReference>
<protein>
    <submittedName>
        <fullName evidence="2">Uncharacterized protein</fullName>
    </submittedName>
</protein>
<evidence type="ECO:0000256" key="1">
    <source>
        <dbReference type="SAM" id="MobiDB-lite"/>
    </source>
</evidence>
<keyword evidence="3" id="KW-1185">Reference proteome</keyword>
<feature type="compositionally biased region" description="Low complexity" evidence="1">
    <location>
        <begin position="331"/>
        <end position="362"/>
    </location>
</feature>
<proteinExistence type="predicted"/>
<organism evidence="2 3">
    <name type="scientific">Brassica napus</name>
    <name type="common">Rape</name>
    <dbReference type="NCBI Taxonomy" id="3708"/>
    <lineage>
        <taxon>Eukaryota</taxon>
        <taxon>Viridiplantae</taxon>
        <taxon>Streptophyta</taxon>
        <taxon>Embryophyta</taxon>
        <taxon>Tracheophyta</taxon>
        <taxon>Spermatophyta</taxon>
        <taxon>Magnoliopsida</taxon>
        <taxon>eudicotyledons</taxon>
        <taxon>Gunneridae</taxon>
        <taxon>Pentapetalae</taxon>
        <taxon>rosids</taxon>
        <taxon>malvids</taxon>
        <taxon>Brassicales</taxon>
        <taxon>Brassicaceae</taxon>
        <taxon>Brassiceae</taxon>
        <taxon>Brassica</taxon>
    </lineage>
</organism>
<feature type="region of interest" description="Disordered" evidence="1">
    <location>
        <begin position="279"/>
        <end position="387"/>
    </location>
</feature>
<sequence length="387" mass="42527">MDESDSDPGSYPIPPASVHLASFSSLTPPPPARLLLSRHVTRRTRPLQSSPPLAYLSLQGLLDEASSARSIGGGGLSREEALAWELFTPYQRFLIVAVIGVAAAESKKNGVIAQLQNSVDLRDQLLSGMQQKLDALCKQLNHTKDQSGNGSKVVDLDDDLQSAFRENDTTAAEMHFDNLSLDQDMLSLRKECQEKDETIKDLTSFLQLTNKAGSKRETELEEIIRRKKTIIKKLKRDVLVLEEKLTRPRRWSCSAAIPSTREFPMRLDNLLYDMDVSTASSASDSETPANTPRRTVLEDVPVDSIKEKPSALGQSQKSAPDKSLVSLVKAVEPPSVVSPSPIQKPVSVSYSSPSVRRASSSSGDSKKHRRPVQVVPRASFGSSKRWV</sequence>
<name>A0ABQ8A751_BRANA</name>
<accession>A0ABQ8A751</accession>
<gene>
    <name evidence="2" type="ORF">HID58_050556</name>
</gene>
<dbReference type="EMBL" id="JAGKQM010000013">
    <property type="protein sequence ID" value="KAH0888127.1"/>
    <property type="molecule type" value="Genomic_DNA"/>
</dbReference>
<dbReference type="PANTHER" id="PTHR35507:SF1">
    <property type="entry name" value="TMF_TATA_BD DOMAIN-CONTAINING PROTEIN"/>
    <property type="match status" value="1"/>
</dbReference>
<evidence type="ECO:0000313" key="3">
    <source>
        <dbReference type="Proteomes" id="UP000824890"/>
    </source>
</evidence>
<dbReference type="PANTHER" id="PTHR35507">
    <property type="entry name" value="OS09G0488600 PROTEIN"/>
    <property type="match status" value="1"/>
</dbReference>
<reference evidence="2 3" key="1">
    <citation type="submission" date="2021-05" db="EMBL/GenBank/DDBJ databases">
        <title>Genome Assembly of Synthetic Allotetraploid Brassica napus Reveals Homoeologous Exchanges between Subgenomes.</title>
        <authorList>
            <person name="Davis J.T."/>
        </authorList>
    </citation>
    <scope>NUCLEOTIDE SEQUENCE [LARGE SCALE GENOMIC DNA]</scope>
    <source>
        <strain evidence="3">cv. Da-Ae</strain>
        <tissue evidence="2">Seedling</tissue>
    </source>
</reference>
<feature type="compositionally biased region" description="Polar residues" evidence="1">
    <location>
        <begin position="279"/>
        <end position="293"/>
    </location>
</feature>
<comment type="caution">
    <text evidence="2">The sequence shown here is derived from an EMBL/GenBank/DDBJ whole genome shotgun (WGS) entry which is preliminary data.</text>
</comment>